<keyword evidence="6" id="KW-0472">Membrane</keyword>
<dbReference type="SMART" id="SM00387">
    <property type="entry name" value="HATPase_c"/>
    <property type="match status" value="1"/>
</dbReference>
<dbReference type="InterPro" id="IPR004358">
    <property type="entry name" value="Sig_transdc_His_kin-like_C"/>
</dbReference>
<dbReference type="AlphaFoldDB" id="A0A8S8XF26"/>
<dbReference type="GO" id="GO:0000155">
    <property type="term" value="F:phosphorelay sensor kinase activity"/>
    <property type="evidence" value="ECO:0007669"/>
    <property type="project" value="InterPro"/>
</dbReference>
<dbReference type="EMBL" id="BOPV01000001">
    <property type="protein sequence ID" value="GIL39836.1"/>
    <property type="molecule type" value="Genomic_DNA"/>
</dbReference>
<protein>
    <recommendedName>
        <fullName evidence="2">histidine kinase</fullName>
        <ecNumber evidence="2">2.7.13.3</ecNumber>
    </recommendedName>
</protein>
<comment type="catalytic activity">
    <reaction evidence="1">
        <text>ATP + protein L-histidine = ADP + protein N-phospho-L-histidine.</text>
        <dbReference type="EC" id="2.7.13.3"/>
    </reaction>
</comment>
<keyword evidence="5" id="KW-0418">Kinase</keyword>
<feature type="domain" description="Histidine kinase" evidence="7">
    <location>
        <begin position="253"/>
        <end position="479"/>
    </location>
</feature>
<evidence type="ECO:0000256" key="6">
    <source>
        <dbReference type="SAM" id="Phobius"/>
    </source>
</evidence>
<dbReference type="InterPro" id="IPR003661">
    <property type="entry name" value="HisK_dim/P_dom"/>
</dbReference>
<dbReference type="PRINTS" id="PR00344">
    <property type="entry name" value="BCTRLSENSOR"/>
</dbReference>
<dbReference type="Pfam" id="PF00512">
    <property type="entry name" value="HisKA"/>
    <property type="match status" value="1"/>
</dbReference>
<keyword evidence="6" id="KW-0812">Transmembrane</keyword>
<dbReference type="Gene3D" id="3.30.565.10">
    <property type="entry name" value="Histidine kinase-like ATPase, C-terminal domain"/>
    <property type="match status" value="1"/>
</dbReference>
<feature type="transmembrane region" description="Helical" evidence="6">
    <location>
        <begin position="54"/>
        <end position="74"/>
    </location>
</feature>
<dbReference type="GO" id="GO:0005886">
    <property type="term" value="C:plasma membrane"/>
    <property type="evidence" value="ECO:0007669"/>
    <property type="project" value="TreeGrafter"/>
</dbReference>
<feature type="transmembrane region" description="Helical" evidence="6">
    <location>
        <begin position="80"/>
        <end position="98"/>
    </location>
</feature>
<evidence type="ECO:0000256" key="2">
    <source>
        <dbReference type="ARBA" id="ARBA00012438"/>
    </source>
</evidence>
<reference evidence="8" key="1">
    <citation type="submission" date="2021-02" db="EMBL/GenBank/DDBJ databases">
        <title>Genome sequence of Rhodospirillales sp. strain TMPK1 isolated from soil.</title>
        <authorList>
            <person name="Nakai R."/>
            <person name="Kusada H."/>
            <person name="Tamaki H."/>
        </authorList>
    </citation>
    <scope>NUCLEOTIDE SEQUENCE</scope>
    <source>
        <strain evidence="8">TMPK1</strain>
    </source>
</reference>
<keyword evidence="9" id="KW-1185">Reference proteome</keyword>
<dbReference type="GO" id="GO:0009927">
    <property type="term" value="F:histidine phosphotransfer kinase activity"/>
    <property type="evidence" value="ECO:0007669"/>
    <property type="project" value="TreeGrafter"/>
</dbReference>
<dbReference type="InterPro" id="IPR005467">
    <property type="entry name" value="His_kinase_dom"/>
</dbReference>
<dbReference type="PANTHER" id="PTHR43047:SF72">
    <property type="entry name" value="OSMOSENSING HISTIDINE PROTEIN KINASE SLN1"/>
    <property type="match status" value="1"/>
</dbReference>
<dbReference type="PANTHER" id="PTHR43047">
    <property type="entry name" value="TWO-COMPONENT HISTIDINE PROTEIN KINASE"/>
    <property type="match status" value="1"/>
</dbReference>
<dbReference type="InterPro" id="IPR036097">
    <property type="entry name" value="HisK_dim/P_sf"/>
</dbReference>
<keyword evidence="4" id="KW-0808">Transferase</keyword>
<feature type="transmembrane region" description="Helical" evidence="6">
    <location>
        <begin position="113"/>
        <end position="135"/>
    </location>
</feature>
<dbReference type="EC" id="2.7.13.3" evidence="2"/>
<gene>
    <name evidence="8" type="ORF">TMPK1_20730</name>
</gene>
<dbReference type="CDD" id="cd00082">
    <property type="entry name" value="HisKA"/>
    <property type="match status" value="1"/>
</dbReference>
<name>A0A8S8XF26_9PROT</name>
<dbReference type="RefSeq" id="WP_420242956.1">
    <property type="nucleotide sequence ID" value="NZ_BOPV01000001.1"/>
</dbReference>
<dbReference type="SMART" id="SM00388">
    <property type="entry name" value="HisKA"/>
    <property type="match status" value="1"/>
</dbReference>
<dbReference type="Pfam" id="PF02518">
    <property type="entry name" value="HATPase_c"/>
    <property type="match status" value="1"/>
</dbReference>
<evidence type="ECO:0000256" key="5">
    <source>
        <dbReference type="ARBA" id="ARBA00022777"/>
    </source>
</evidence>
<keyword evidence="6" id="KW-1133">Transmembrane helix</keyword>
<dbReference type="InterPro" id="IPR036890">
    <property type="entry name" value="HATPase_C_sf"/>
</dbReference>
<dbReference type="Gene3D" id="1.10.287.130">
    <property type="match status" value="1"/>
</dbReference>
<dbReference type="PROSITE" id="PS50109">
    <property type="entry name" value="HIS_KIN"/>
    <property type="match status" value="1"/>
</dbReference>
<proteinExistence type="predicted"/>
<keyword evidence="3" id="KW-0597">Phosphoprotein</keyword>
<feature type="transmembrane region" description="Helical" evidence="6">
    <location>
        <begin position="191"/>
        <end position="209"/>
    </location>
</feature>
<evidence type="ECO:0000313" key="9">
    <source>
        <dbReference type="Proteomes" id="UP000681075"/>
    </source>
</evidence>
<dbReference type="SUPFAM" id="SSF55874">
    <property type="entry name" value="ATPase domain of HSP90 chaperone/DNA topoisomerase II/histidine kinase"/>
    <property type="match status" value="1"/>
</dbReference>
<feature type="transmembrane region" description="Helical" evidence="6">
    <location>
        <begin position="141"/>
        <end position="160"/>
    </location>
</feature>
<evidence type="ECO:0000256" key="4">
    <source>
        <dbReference type="ARBA" id="ARBA00022679"/>
    </source>
</evidence>
<accession>A0A8S8XF26</accession>
<dbReference type="Proteomes" id="UP000681075">
    <property type="component" value="Unassembled WGS sequence"/>
</dbReference>
<evidence type="ECO:0000256" key="3">
    <source>
        <dbReference type="ARBA" id="ARBA00022553"/>
    </source>
</evidence>
<dbReference type="SUPFAM" id="SSF47384">
    <property type="entry name" value="Homodimeric domain of signal transducing histidine kinase"/>
    <property type="match status" value="1"/>
</dbReference>
<evidence type="ECO:0000313" key="8">
    <source>
        <dbReference type="EMBL" id="GIL39836.1"/>
    </source>
</evidence>
<evidence type="ECO:0000256" key="1">
    <source>
        <dbReference type="ARBA" id="ARBA00000085"/>
    </source>
</evidence>
<evidence type="ECO:0000259" key="7">
    <source>
        <dbReference type="PROSITE" id="PS50109"/>
    </source>
</evidence>
<sequence>MDATLQIVGDATPPEGRSVKAGSALHAWFDRRLPSIAAFDERTRCDLVGSLHHALPTIVIAGGCAAGIAAIAGMRTGEPWFWIWAFAHLVVMTIRLLLRDRLRADGMSPGLRLHWYAIGGYSAAFLVGLGGIVLFNTQDALVRAMIPISSFAISAGAAARNSAYPRLAFGQVCLMLLPIAIEAFLRGTLDFVLFGVMVLAGIYAMMTIIRDSFRQTIGLVLAGRRHEALIQRLEEQTSAARAAADAKDRFLHEMSHELRTPLNAIIGFSDAIVLQALGPLALPANQQRYLGYAGDVRDSGKHLLSLVNRVLDLASHDHDREPIFWRDIDCVALLHSTSRMLAPLAEQAHVELRFTAADDLPRFISDELRLRQILLNLAGNAIRFTPSGGTVTARIDALPAGDALQLTVEDTGIGIAKRDLARVLEPFERAGDALHGNERGTGLGLALTKHLVDLLGGSLHLSSELGRYTRVEIRLPTTPRRRR</sequence>
<dbReference type="InterPro" id="IPR003594">
    <property type="entry name" value="HATPase_dom"/>
</dbReference>
<comment type="caution">
    <text evidence="8">The sequence shown here is derived from an EMBL/GenBank/DDBJ whole genome shotgun (WGS) entry which is preliminary data.</text>
</comment>
<feature type="transmembrane region" description="Helical" evidence="6">
    <location>
        <begin position="167"/>
        <end position="185"/>
    </location>
</feature>
<organism evidence="8 9">
    <name type="scientific">Roseiterribacter gracilis</name>
    <dbReference type="NCBI Taxonomy" id="2812848"/>
    <lineage>
        <taxon>Bacteria</taxon>
        <taxon>Pseudomonadati</taxon>
        <taxon>Pseudomonadota</taxon>
        <taxon>Alphaproteobacteria</taxon>
        <taxon>Rhodospirillales</taxon>
        <taxon>Roseiterribacteraceae</taxon>
        <taxon>Roseiterribacter</taxon>
    </lineage>
</organism>